<dbReference type="Pfam" id="PF18796">
    <property type="entry name" value="LPD1"/>
    <property type="match status" value="1"/>
</dbReference>
<name>A7N6V4_VIBC1</name>
<dbReference type="AlphaFoldDB" id="A7N6V4"/>
<proteinExistence type="predicted"/>
<feature type="domain" description="Large polyvalent protein-associated" evidence="1">
    <location>
        <begin position="219"/>
        <end position="290"/>
    </location>
</feature>
<accession>A7N6V4</accession>
<dbReference type="NCBIfam" id="NF041907">
    <property type="entry name" value="CLCA_X"/>
    <property type="match status" value="1"/>
</dbReference>
<evidence type="ECO:0000313" key="2">
    <source>
        <dbReference type="EMBL" id="ABU73934.1"/>
    </source>
</evidence>
<dbReference type="PATRIC" id="fig|338187.25.peg.4265"/>
<organism evidence="2 3">
    <name type="scientific">Vibrio campbellii (strain ATCC BAA-1116)</name>
    <dbReference type="NCBI Taxonomy" id="2902295"/>
    <lineage>
        <taxon>Bacteria</taxon>
        <taxon>Pseudomonadati</taxon>
        <taxon>Pseudomonadota</taxon>
        <taxon>Gammaproteobacteria</taxon>
        <taxon>Vibrionales</taxon>
        <taxon>Vibrionaceae</taxon>
        <taxon>Vibrio</taxon>
    </lineage>
</organism>
<reference evidence="2 3" key="1">
    <citation type="submission" date="2007-08" db="EMBL/GenBank/DDBJ databases">
        <authorList>
            <consortium name="The Vibrio harveyi Genome Sequencing Project"/>
            <person name="Bassler B."/>
            <person name="Clifton S.W."/>
            <person name="Fulton L."/>
            <person name="Delehaunty K."/>
            <person name="Fronick C."/>
            <person name="Harrison M."/>
            <person name="Markivic C."/>
            <person name="Fulton R."/>
            <person name="Tin-Wollam A.-M."/>
            <person name="Shah N."/>
            <person name="Pepin K."/>
            <person name="Nash W."/>
            <person name="Thiruvilangam P."/>
            <person name="Bhonagiri V."/>
            <person name="Waters C."/>
            <person name="Tu K.C."/>
            <person name="Irgon J."/>
            <person name="Wilson R.K."/>
        </authorList>
    </citation>
    <scope>NUCLEOTIDE SEQUENCE [LARGE SCALE GENOMIC DNA]</scope>
    <source>
        <strain evidence="3">ATCC BAA-1116 / BB120</strain>
    </source>
</reference>
<dbReference type="KEGG" id="vha:VIBHAR_06041"/>
<sequence length="293" mass="32629">MSLLIRYNPASNIWSINVYITQPVPLSRHLLQLTSFKYKTRKGPDYRHGDQVSFIDIKETFGIGGIRIGKWVNKEEKDLAANLIFDSLADLAFILALPPSAIGLRGNLNIAFGTGGRKGVQAHYAPNQRELALAKNAGAGALAHEFWHAFDHYIAEKAFDIGDRSGPQRKTIFASDCWLQNADHFPHPLNERLLKIFDATLLTPDGQDRHDYVSRSVKADQAMGSSYFSQPTEMMARAFEAVVESCSGIENAYLVSGTTKPDTLPLYPDIAHRHVINDALQTYFRPLGDALSR</sequence>
<protein>
    <recommendedName>
        <fullName evidence="1">Large polyvalent protein-associated domain-containing protein</fullName>
    </recommendedName>
</protein>
<dbReference type="EMBL" id="CP000790">
    <property type="protein sequence ID" value="ABU73934.1"/>
    <property type="molecule type" value="Genomic_DNA"/>
</dbReference>
<dbReference type="InterPro" id="IPR041047">
    <property type="entry name" value="LPD1"/>
</dbReference>
<dbReference type="Proteomes" id="UP000008152">
    <property type="component" value="Chromosome II"/>
</dbReference>
<evidence type="ECO:0000313" key="3">
    <source>
        <dbReference type="Proteomes" id="UP000008152"/>
    </source>
</evidence>
<gene>
    <name evidence="2" type="ordered locus">VIBHAR_06041</name>
</gene>
<evidence type="ECO:0000259" key="1">
    <source>
        <dbReference type="Pfam" id="PF18796"/>
    </source>
</evidence>